<keyword evidence="10" id="KW-1185">Reference proteome</keyword>
<gene>
    <name evidence="8 9" type="primary">hisE</name>
    <name evidence="9" type="ORF">Mal64_20810</name>
</gene>
<dbReference type="Pfam" id="PF01503">
    <property type="entry name" value="PRA-PH"/>
    <property type="match status" value="1"/>
</dbReference>
<evidence type="ECO:0000256" key="1">
    <source>
        <dbReference type="ARBA" id="ARBA00001460"/>
    </source>
</evidence>
<dbReference type="EC" id="3.6.1.31" evidence="8"/>
<dbReference type="GO" id="GO:0005524">
    <property type="term" value="F:ATP binding"/>
    <property type="evidence" value="ECO:0007669"/>
    <property type="project" value="UniProtKB-KW"/>
</dbReference>
<dbReference type="Proteomes" id="UP000315440">
    <property type="component" value="Unassembled WGS sequence"/>
</dbReference>
<dbReference type="PANTHER" id="PTHR42945:SF1">
    <property type="entry name" value="HISTIDINE BIOSYNTHESIS BIFUNCTIONAL PROTEIN HIS7"/>
    <property type="match status" value="1"/>
</dbReference>
<dbReference type="GO" id="GO:0000105">
    <property type="term" value="P:L-histidine biosynthetic process"/>
    <property type="evidence" value="ECO:0007669"/>
    <property type="project" value="UniProtKB-UniRule"/>
</dbReference>
<keyword evidence="4 8" id="KW-0547">Nucleotide-binding</keyword>
<keyword evidence="8" id="KW-0963">Cytoplasm</keyword>
<name>A0A5C5ZNW3_9BACT</name>
<evidence type="ECO:0000313" key="10">
    <source>
        <dbReference type="Proteomes" id="UP000315440"/>
    </source>
</evidence>
<dbReference type="EMBL" id="SJPQ01000002">
    <property type="protein sequence ID" value="TWT88597.1"/>
    <property type="molecule type" value="Genomic_DNA"/>
</dbReference>
<evidence type="ECO:0000256" key="2">
    <source>
        <dbReference type="ARBA" id="ARBA00005204"/>
    </source>
</evidence>
<evidence type="ECO:0000313" key="9">
    <source>
        <dbReference type="EMBL" id="TWT88597.1"/>
    </source>
</evidence>
<proteinExistence type="inferred from homology"/>
<comment type="similarity">
    <text evidence="8">Belongs to the PRA-PH family.</text>
</comment>
<accession>A0A5C5ZNW3</accession>
<dbReference type="OrthoDB" id="9814738at2"/>
<evidence type="ECO:0000256" key="3">
    <source>
        <dbReference type="ARBA" id="ARBA00022605"/>
    </source>
</evidence>
<evidence type="ECO:0000256" key="7">
    <source>
        <dbReference type="ARBA" id="ARBA00023102"/>
    </source>
</evidence>
<comment type="caution">
    <text evidence="9">The sequence shown here is derived from an EMBL/GenBank/DDBJ whole genome shotgun (WGS) entry which is preliminary data.</text>
</comment>
<keyword evidence="6 8" id="KW-0067">ATP-binding</keyword>
<dbReference type="PANTHER" id="PTHR42945">
    <property type="entry name" value="HISTIDINE BIOSYNTHESIS BIFUNCTIONAL PROTEIN"/>
    <property type="match status" value="1"/>
</dbReference>
<comment type="catalytic activity">
    <reaction evidence="1 8">
        <text>1-(5-phospho-beta-D-ribosyl)-ATP + H2O = 1-(5-phospho-beta-D-ribosyl)-5'-AMP + diphosphate + H(+)</text>
        <dbReference type="Rhea" id="RHEA:22828"/>
        <dbReference type="ChEBI" id="CHEBI:15377"/>
        <dbReference type="ChEBI" id="CHEBI:15378"/>
        <dbReference type="ChEBI" id="CHEBI:33019"/>
        <dbReference type="ChEBI" id="CHEBI:59457"/>
        <dbReference type="ChEBI" id="CHEBI:73183"/>
        <dbReference type="EC" id="3.6.1.31"/>
    </reaction>
</comment>
<protein>
    <recommendedName>
        <fullName evidence="8">Phosphoribosyl-ATP pyrophosphatase</fullName>
        <shortName evidence="8">PRA-PH</shortName>
        <ecNumber evidence="8">3.6.1.31</ecNumber>
    </recommendedName>
</protein>
<evidence type="ECO:0000256" key="4">
    <source>
        <dbReference type="ARBA" id="ARBA00022741"/>
    </source>
</evidence>
<reference evidence="9 10" key="1">
    <citation type="submission" date="2019-02" db="EMBL/GenBank/DDBJ databases">
        <title>Deep-cultivation of Planctomycetes and their phenomic and genomic characterization uncovers novel biology.</title>
        <authorList>
            <person name="Wiegand S."/>
            <person name="Jogler M."/>
            <person name="Boedeker C."/>
            <person name="Pinto D."/>
            <person name="Vollmers J."/>
            <person name="Rivas-Marin E."/>
            <person name="Kohn T."/>
            <person name="Peeters S.H."/>
            <person name="Heuer A."/>
            <person name="Rast P."/>
            <person name="Oberbeckmann S."/>
            <person name="Bunk B."/>
            <person name="Jeske O."/>
            <person name="Meyerdierks A."/>
            <person name="Storesund J.E."/>
            <person name="Kallscheuer N."/>
            <person name="Luecker S."/>
            <person name="Lage O.M."/>
            <person name="Pohl T."/>
            <person name="Merkel B.J."/>
            <person name="Hornburger P."/>
            <person name="Mueller R.-W."/>
            <person name="Bruemmer F."/>
            <person name="Labrenz M."/>
            <person name="Spormann A.M."/>
            <person name="Op Den Camp H."/>
            <person name="Overmann J."/>
            <person name="Amann R."/>
            <person name="Jetten M.S.M."/>
            <person name="Mascher T."/>
            <person name="Medema M.H."/>
            <person name="Devos D.P."/>
            <person name="Kaster A.-K."/>
            <person name="Ovreas L."/>
            <person name="Rohde M."/>
            <person name="Galperin M.Y."/>
            <person name="Jogler C."/>
        </authorList>
    </citation>
    <scope>NUCLEOTIDE SEQUENCE [LARGE SCALE GENOMIC DNA]</scope>
    <source>
        <strain evidence="9 10">Mal64</strain>
    </source>
</reference>
<keyword evidence="3 8" id="KW-0028">Amino-acid biosynthesis</keyword>
<keyword evidence="5 8" id="KW-0378">Hydrolase</keyword>
<evidence type="ECO:0000256" key="8">
    <source>
        <dbReference type="HAMAP-Rule" id="MF_01020"/>
    </source>
</evidence>
<dbReference type="UniPathway" id="UPA00031">
    <property type="reaction ID" value="UER00007"/>
</dbReference>
<dbReference type="Gene3D" id="1.10.287.1080">
    <property type="entry name" value="MazG-like"/>
    <property type="match status" value="1"/>
</dbReference>
<sequence>MAEGAELMLRGLCPAFWPQQASAVNPPPAASRPLDLLEETIRQRAAALERADQAATKSYTAKLLQGGVPKIGPKVTEEAAELVEAAGEEGDAGREHFIYEAGDLLYHTLVLLRSRGVELAEVEAELGRRFGVSGLTEKANRSR</sequence>
<dbReference type="AlphaFoldDB" id="A0A5C5ZNW3"/>
<organism evidence="9 10">
    <name type="scientific">Pseudobythopirellula maris</name>
    <dbReference type="NCBI Taxonomy" id="2527991"/>
    <lineage>
        <taxon>Bacteria</taxon>
        <taxon>Pseudomonadati</taxon>
        <taxon>Planctomycetota</taxon>
        <taxon>Planctomycetia</taxon>
        <taxon>Pirellulales</taxon>
        <taxon>Lacipirellulaceae</taxon>
        <taxon>Pseudobythopirellula</taxon>
    </lineage>
</organism>
<dbReference type="InterPro" id="IPR021130">
    <property type="entry name" value="PRib-ATP_PPHydrolase-like"/>
</dbReference>
<comment type="subcellular location">
    <subcellularLocation>
        <location evidence="8">Cytoplasm</location>
    </subcellularLocation>
</comment>
<dbReference type="InterPro" id="IPR008179">
    <property type="entry name" value="HisE"/>
</dbReference>
<dbReference type="GO" id="GO:0005737">
    <property type="term" value="C:cytoplasm"/>
    <property type="evidence" value="ECO:0007669"/>
    <property type="project" value="UniProtKB-SubCell"/>
</dbReference>
<dbReference type="SUPFAM" id="SSF101386">
    <property type="entry name" value="all-alpha NTP pyrophosphatases"/>
    <property type="match status" value="1"/>
</dbReference>
<dbReference type="NCBIfam" id="TIGR03188">
    <property type="entry name" value="histidine_hisI"/>
    <property type="match status" value="1"/>
</dbReference>
<dbReference type="CDD" id="cd11534">
    <property type="entry name" value="NTP-PPase_HisIE_like"/>
    <property type="match status" value="1"/>
</dbReference>
<evidence type="ECO:0000256" key="6">
    <source>
        <dbReference type="ARBA" id="ARBA00022840"/>
    </source>
</evidence>
<dbReference type="GO" id="GO:0004636">
    <property type="term" value="F:phosphoribosyl-ATP diphosphatase activity"/>
    <property type="evidence" value="ECO:0007669"/>
    <property type="project" value="UniProtKB-UniRule"/>
</dbReference>
<evidence type="ECO:0000256" key="5">
    <source>
        <dbReference type="ARBA" id="ARBA00022801"/>
    </source>
</evidence>
<dbReference type="HAMAP" id="MF_01020">
    <property type="entry name" value="HisE"/>
    <property type="match status" value="1"/>
</dbReference>
<comment type="pathway">
    <text evidence="2 8">Amino-acid biosynthesis; L-histidine biosynthesis; L-histidine from 5-phospho-alpha-D-ribose 1-diphosphate: step 2/9.</text>
</comment>
<keyword evidence="7 8" id="KW-0368">Histidine biosynthesis</keyword>